<evidence type="ECO:0000313" key="2">
    <source>
        <dbReference type="EMBL" id="GIF72957.1"/>
    </source>
</evidence>
<gene>
    <name evidence="2" type="ORF">Asi02nite_24750</name>
</gene>
<feature type="compositionally biased region" description="Basic and acidic residues" evidence="1">
    <location>
        <begin position="7"/>
        <end position="20"/>
    </location>
</feature>
<comment type="caution">
    <text evidence="2">The sequence shown here is derived from an EMBL/GenBank/DDBJ whole genome shotgun (WGS) entry which is preliminary data.</text>
</comment>
<protein>
    <submittedName>
        <fullName evidence="2">Uncharacterized protein</fullName>
    </submittedName>
</protein>
<dbReference type="EMBL" id="BONE01000016">
    <property type="protein sequence ID" value="GIF72957.1"/>
    <property type="molecule type" value="Genomic_DNA"/>
</dbReference>
<keyword evidence="3" id="KW-1185">Reference proteome</keyword>
<name>A0ABQ4CNX0_9ACTN</name>
<evidence type="ECO:0000313" key="3">
    <source>
        <dbReference type="Proteomes" id="UP000604117"/>
    </source>
</evidence>
<feature type="region of interest" description="Disordered" evidence="1">
    <location>
        <begin position="1"/>
        <end position="37"/>
    </location>
</feature>
<proteinExistence type="predicted"/>
<accession>A0ABQ4CNX0</accession>
<dbReference type="Proteomes" id="UP000604117">
    <property type="component" value="Unassembled WGS sequence"/>
</dbReference>
<sequence length="67" mass="7093">MPAAGRQRVDHGVAETAERRRGGRRPAGAGRPAFDDRVPDVDRQARVFGSSPSCVPVPVSIPDAGAW</sequence>
<organism evidence="2 3">
    <name type="scientific">Asanoa siamensis</name>
    <dbReference type="NCBI Taxonomy" id="926357"/>
    <lineage>
        <taxon>Bacteria</taxon>
        <taxon>Bacillati</taxon>
        <taxon>Actinomycetota</taxon>
        <taxon>Actinomycetes</taxon>
        <taxon>Micromonosporales</taxon>
        <taxon>Micromonosporaceae</taxon>
        <taxon>Asanoa</taxon>
    </lineage>
</organism>
<reference evidence="2 3" key="1">
    <citation type="submission" date="2021-01" db="EMBL/GenBank/DDBJ databases">
        <title>Whole genome shotgun sequence of Asanoa siamensis NBRC 107932.</title>
        <authorList>
            <person name="Komaki H."/>
            <person name="Tamura T."/>
        </authorList>
    </citation>
    <scope>NUCLEOTIDE SEQUENCE [LARGE SCALE GENOMIC DNA]</scope>
    <source>
        <strain evidence="2 3">NBRC 107932</strain>
    </source>
</reference>
<evidence type="ECO:0000256" key="1">
    <source>
        <dbReference type="SAM" id="MobiDB-lite"/>
    </source>
</evidence>